<keyword evidence="3 7" id="KW-0081">Bacteriolytic enzyme</keyword>
<dbReference type="InterPro" id="IPR023347">
    <property type="entry name" value="Lysozyme_dom_sf"/>
</dbReference>
<dbReference type="EMBL" id="BSNV01000003">
    <property type="protein sequence ID" value="GLQ65240.1"/>
    <property type="molecule type" value="Genomic_DNA"/>
</dbReference>
<dbReference type="InterPro" id="IPR002196">
    <property type="entry name" value="Glyco_hydro_24"/>
</dbReference>
<dbReference type="InterPro" id="IPR023346">
    <property type="entry name" value="Lysozyme-like_dom_sf"/>
</dbReference>
<dbReference type="SUPFAM" id="SSF53955">
    <property type="entry name" value="Lysozyme-like"/>
    <property type="match status" value="1"/>
</dbReference>
<evidence type="ECO:0000256" key="2">
    <source>
        <dbReference type="ARBA" id="ARBA00022529"/>
    </source>
</evidence>
<dbReference type="PANTHER" id="PTHR38107:SF3">
    <property type="entry name" value="LYSOZYME RRRD-RELATED"/>
    <property type="match status" value="1"/>
</dbReference>
<evidence type="ECO:0000313" key="8">
    <source>
        <dbReference type="EMBL" id="GLQ65240.1"/>
    </source>
</evidence>
<evidence type="ECO:0000256" key="3">
    <source>
        <dbReference type="ARBA" id="ARBA00022638"/>
    </source>
</evidence>
<gene>
    <name evidence="8" type="ORF">GCM10007870_08240</name>
</gene>
<evidence type="ECO:0000256" key="4">
    <source>
        <dbReference type="ARBA" id="ARBA00022801"/>
    </source>
</evidence>
<dbReference type="EC" id="3.2.1.17" evidence="7"/>
<evidence type="ECO:0000256" key="7">
    <source>
        <dbReference type="RuleBase" id="RU003788"/>
    </source>
</evidence>
<dbReference type="HAMAP" id="MF_04110">
    <property type="entry name" value="ENDOLYSIN_T4"/>
    <property type="match status" value="1"/>
</dbReference>
<dbReference type="Proteomes" id="UP001156629">
    <property type="component" value="Unassembled WGS sequence"/>
</dbReference>
<evidence type="ECO:0000256" key="5">
    <source>
        <dbReference type="ARBA" id="ARBA00023200"/>
    </source>
</evidence>
<proteinExistence type="inferred from homology"/>
<keyword evidence="6 7" id="KW-0326">Glycosidase</keyword>
<dbReference type="InterPro" id="IPR034690">
    <property type="entry name" value="Endolysin_T4_type"/>
</dbReference>
<dbReference type="CDD" id="cd00737">
    <property type="entry name" value="lyz_endolysin_autolysin"/>
    <property type="match status" value="1"/>
</dbReference>
<organism evidence="8 9">
    <name type="scientific">Gluconobacter kondonii</name>
    <dbReference type="NCBI Taxonomy" id="941463"/>
    <lineage>
        <taxon>Bacteria</taxon>
        <taxon>Pseudomonadati</taxon>
        <taxon>Pseudomonadota</taxon>
        <taxon>Alphaproteobacteria</taxon>
        <taxon>Acetobacterales</taxon>
        <taxon>Acetobacteraceae</taxon>
        <taxon>Gluconobacter</taxon>
    </lineage>
</organism>
<dbReference type="Pfam" id="PF00959">
    <property type="entry name" value="Phage_lysozyme"/>
    <property type="match status" value="1"/>
</dbReference>
<evidence type="ECO:0000313" key="9">
    <source>
        <dbReference type="Proteomes" id="UP001156629"/>
    </source>
</evidence>
<comment type="similarity">
    <text evidence="7">Belongs to the glycosyl hydrolase 24 family.</text>
</comment>
<comment type="caution">
    <text evidence="8">The sequence shown here is derived from an EMBL/GenBank/DDBJ whole genome shotgun (WGS) entry which is preliminary data.</text>
</comment>
<keyword evidence="5" id="KW-1035">Host cytoplasm</keyword>
<dbReference type="Gene3D" id="1.10.530.40">
    <property type="match status" value="1"/>
</dbReference>
<protein>
    <recommendedName>
        <fullName evidence="7">Lysozyme</fullName>
        <ecNumber evidence="7">3.2.1.17</ecNumber>
    </recommendedName>
</protein>
<evidence type="ECO:0000256" key="1">
    <source>
        <dbReference type="ARBA" id="ARBA00000632"/>
    </source>
</evidence>
<dbReference type="RefSeq" id="WP_099287455.1">
    <property type="nucleotide sequence ID" value="NZ_BEWP01000017.1"/>
</dbReference>
<sequence length="160" mass="17539">MEISEKGLSIIQHYEGLRLTAYKDTTGIPTIGYGSTGPDVHMGMTITNSQATSLLKNDLAVFSQMLNSKLAKPIEQWQFDALMSFLYNVGPGSSKKDGLFVLRNGKASTLWSCVQTNRMSAAATQFGLWNKAGGVVLSGLSHRRHTEAWLFSTGNVQFFN</sequence>
<dbReference type="PANTHER" id="PTHR38107">
    <property type="match status" value="1"/>
</dbReference>
<keyword evidence="9" id="KW-1185">Reference proteome</keyword>
<accession>A0ABQ5WQK8</accession>
<name>A0ABQ5WQK8_9PROT</name>
<dbReference type="InterPro" id="IPR051018">
    <property type="entry name" value="Bacteriophage_GH24"/>
</dbReference>
<comment type="catalytic activity">
    <reaction evidence="1 7">
        <text>Hydrolysis of (1-&gt;4)-beta-linkages between N-acetylmuramic acid and N-acetyl-D-glucosamine residues in a peptidoglycan and between N-acetyl-D-glucosamine residues in chitodextrins.</text>
        <dbReference type="EC" id="3.2.1.17"/>
    </reaction>
</comment>
<evidence type="ECO:0000256" key="6">
    <source>
        <dbReference type="ARBA" id="ARBA00023295"/>
    </source>
</evidence>
<keyword evidence="2 7" id="KW-0929">Antimicrobial</keyword>
<dbReference type="InterPro" id="IPR033907">
    <property type="entry name" value="Endolysin_autolysin"/>
</dbReference>
<keyword evidence="4 7" id="KW-0378">Hydrolase</keyword>
<reference evidence="9" key="1">
    <citation type="journal article" date="2019" name="Int. J. Syst. Evol. Microbiol.">
        <title>The Global Catalogue of Microorganisms (GCM) 10K type strain sequencing project: providing services to taxonomists for standard genome sequencing and annotation.</title>
        <authorList>
            <consortium name="The Broad Institute Genomics Platform"/>
            <consortium name="The Broad Institute Genome Sequencing Center for Infectious Disease"/>
            <person name="Wu L."/>
            <person name="Ma J."/>
        </authorList>
    </citation>
    <scope>NUCLEOTIDE SEQUENCE [LARGE SCALE GENOMIC DNA]</scope>
    <source>
        <strain evidence="9">NBRC 3266</strain>
    </source>
</reference>
<dbReference type="GeneID" id="76195761"/>